<reference evidence="1" key="1">
    <citation type="submission" date="2014-09" db="EMBL/GenBank/DDBJ databases">
        <authorList>
            <person name="Magalhaes I.L.F."/>
            <person name="Oliveira U."/>
            <person name="Santos F.R."/>
            <person name="Vidigal T.H.D.A."/>
            <person name="Brescovit A.D."/>
            <person name="Santos A.J."/>
        </authorList>
    </citation>
    <scope>NUCLEOTIDE SEQUENCE</scope>
    <source>
        <tissue evidence="1">Shoot tissue taken approximately 20 cm above the soil surface</tissue>
    </source>
</reference>
<evidence type="ECO:0000313" key="1">
    <source>
        <dbReference type="EMBL" id="JAD51205.1"/>
    </source>
</evidence>
<dbReference type="EMBL" id="GBRH01246690">
    <property type="protein sequence ID" value="JAD51205.1"/>
    <property type="molecule type" value="Transcribed_RNA"/>
</dbReference>
<sequence>MSIHLGNQV</sequence>
<reference evidence="1" key="2">
    <citation type="journal article" date="2015" name="Data Brief">
        <title>Shoot transcriptome of the giant reed, Arundo donax.</title>
        <authorList>
            <person name="Barrero R.A."/>
            <person name="Guerrero F.D."/>
            <person name="Moolhuijzen P."/>
            <person name="Goolsby J.A."/>
            <person name="Tidwell J."/>
            <person name="Bellgard S.E."/>
            <person name="Bellgard M.I."/>
        </authorList>
    </citation>
    <scope>NUCLEOTIDE SEQUENCE</scope>
    <source>
        <tissue evidence="1">Shoot tissue taken approximately 20 cm above the soil surface</tissue>
    </source>
</reference>
<accession>A0A0A9AQM2</accession>
<protein>
    <submittedName>
        <fullName evidence="1">Uncharacterized protein</fullName>
    </submittedName>
</protein>
<name>A0A0A9AQM2_ARUDO</name>
<proteinExistence type="predicted"/>
<organism evidence="1">
    <name type="scientific">Arundo donax</name>
    <name type="common">Giant reed</name>
    <name type="synonym">Donax arundinaceus</name>
    <dbReference type="NCBI Taxonomy" id="35708"/>
    <lineage>
        <taxon>Eukaryota</taxon>
        <taxon>Viridiplantae</taxon>
        <taxon>Streptophyta</taxon>
        <taxon>Embryophyta</taxon>
        <taxon>Tracheophyta</taxon>
        <taxon>Spermatophyta</taxon>
        <taxon>Magnoliopsida</taxon>
        <taxon>Liliopsida</taxon>
        <taxon>Poales</taxon>
        <taxon>Poaceae</taxon>
        <taxon>PACMAD clade</taxon>
        <taxon>Arundinoideae</taxon>
        <taxon>Arundineae</taxon>
        <taxon>Arundo</taxon>
    </lineage>
</organism>